<evidence type="ECO:0008006" key="4">
    <source>
        <dbReference type="Google" id="ProtNLM"/>
    </source>
</evidence>
<name>A0A261Y807_9FUNG</name>
<evidence type="ECO:0000313" key="3">
    <source>
        <dbReference type="Proteomes" id="UP000242875"/>
    </source>
</evidence>
<reference evidence="2 3" key="1">
    <citation type="journal article" date="2017" name="Mycologia">
        <title>Bifiguratus adelaidae, gen. et sp. nov., a new member of Mucoromycotina in endophytic and soil-dwelling habitats.</title>
        <authorList>
            <person name="Torres-Cruz T.J."/>
            <person name="Billingsley Tobias T.L."/>
            <person name="Almatruk M."/>
            <person name="Hesse C."/>
            <person name="Kuske C.R."/>
            <person name="Desiro A."/>
            <person name="Benucci G.M."/>
            <person name="Bonito G."/>
            <person name="Stajich J.E."/>
            <person name="Dunlap C."/>
            <person name="Arnold A.E."/>
            <person name="Porras-Alfaro A."/>
        </authorList>
    </citation>
    <scope>NUCLEOTIDE SEQUENCE [LARGE SCALE GENOMIC DNA]</scope>
    <source>
        <strain evidence="2 3">AZ0501</strain>
    </source>
</reference>
<keyword evidence="1" id="KW-0812">Transmembrane</keyword>
<comment type="caution">
    <text evidence="2">The sequence shown here is derived from an EMBL/GenBank/DDBJ whole genome shotgun (WGS) entry which is preliminary data.</text>
</comment>
<dbReference type="EMBL" id="MVBO01000002">
    <property type="protein sequence ID" value="OZJ06733.1"/>
    <property type="molecule type" value="Genomic_DNA"/>
</dbReference>
<keyword evidence="3" id="KW-1185">Reference proteome</keyword>
<dbReference type="Proteomes" id="UP000242875">
    <property type="component" value="Unassembled WGS sequence"/>
</dbReference>
<dbReference type="OrthoDB" id="5386199at2759"/>
<dbReference type="Pfam" id="PF06979">
    <property type="entry name" value="TMEM70"/>
    <property type="match status" value="1"/>
</dbReference>
<feature type="transmembrane region" description="Helical" evidence="1">
    <location>
        <begin position="73"/>
        <end position="94"/>
    </location>
</feature>
<keyword evidence="1" id="KW-1133">Transmembrane helix</keyword>
<keyword evidence="1" id="KW-0472">Membrane</keyword>
<organism evidence="2 3">
    <name type="scientific">Bifiguratus adelaidae</name>
    <dbReference type="NCBI Taxonomy" id="1938954"/>
    <lineage>
        <taxon>Eukaryota</taxon>
        <taxon>Fungi</taxon>
        <taxon>Fungi incertae sedis</taxon>
        <taxon>Mucoromycota</taxon>
        <taxon>Mucoromycotina</taxon>
        <taxon>Endogonomycetes</taxon>
        <taxon>Endogonales</taxon>
        <taxon>Endogonales incertae sedis</taxon>
        <taxon>Bifiguratus</taxon>
    </lineage>
</organism>
<sequence length="189" mass="20904">MTTIRPVTITRTTPESDEDKDAIQVPFYTGPNATAVRIVKAFSVSTLGLALTSTPVVMAYWNTHLLTSAGVSGTMFAGALAASVCSTSFLHYFLSPYVTEMSIDSKHVTPDSRITVKTLNLSARTVSTTLSLRDLYPAKDMFLSWRAKRTASKPKQSRFWIDERVAGENPTLRQCLRAVQELNAFHRLV</sequence>
<dbReference type="GO" id="GO:0031966">
    <property type="term" value="C:mitochondrial membrane"/>
    <property type="evidence" value="ECO:0007669"/>
    <property type="project" value="TreeGrafter"/>
</dbReference>
<dbReference type="InterPro" id="IPR045325">
    <property type="entry name" value="TMEM70/TMEM186/TMEM223"/>
</dbReference>
<evidence type="ECO:0000313" key="2">
    <source>
        <dbReference type="EMBL" id="OZJ06733.1"/>
    </source>
</evidence>
<feature type="transmembrane region" description="Helical" evidence="1">
    <location>
        <begin position="41"/>
        <end position="61"/>
    </location>
</feature>
<gene>
    <name evidence="2" type="ORF">BZG36_00347</name>
</gene>
<evidence type="ECO:0000256" key="1">
    <source>
        <dbReference type="SAM" id="Phobius"/>
    </source>
</evidence>
<accession>A0A261Y807</accession>
<protein>
    <recommendedName>
        <fullName evidence="4">Transmembrane protein 186</fullName>
    </recommendedName>
</protein>
<dbReference type="PANTHER" id="PTHR13281:SF0">
    <property type="entry name" value="TRANSMEMBRANE PROTEIN 70, MITOCHONDRIAL"/>
    <property type="match status" value="1"/>
</dbReference>
<dbReference type="InterPro" id="IPR009724">
    <property type="entry name" value="TMEM70"/>
</dbReference>
<dbReference type="AlphaFoldDB" id="A0A261Y807"/>
<dbReference type="GO" id="GO:0033615">
    <property type="term" value="P:mitochondrial proton-transporting ATP synthase complex assembly"/>
    <property type="evidence" value="ECO:0007669"/>
    <property type="project" value="TreeGrafter"/>
</dbReference>
<proteinExistence type="predicted"/>
<dbReference type="PANTHER" id="PTHR13281">
    <property type="entry name" value="TRANSMEMBRANE PROTEIN 70, MITOCHONDRIAL"/>
    <property type="match status" value="1"/>
</dbReference>